<feature type="domain" description="Sigma-54 factor interaction" evidence="5">
    <location>
        <begin position="121"/>
        <end position="349"/>
    </location>
</feature>
<dbReference type="Gene3D" id="1.10.8.60">
    <property type="match status" value="1"/>
</dbReference>
<dbReference type="InterPro" id="IPR035965">
    <property type="entry name" value="PAS-like_dom_sf"/>
</dbReference>
<dbReference type="PANTHER" id="PTHR32071">
    <property type="entry name" value="TRANSCRIPTIONAL REGULATORY PROTEIN"/>
    <property type="match status" value="1"/>
</dbReference>
<dbReference type="Pfam" id="PF25601">
    <property type="entry name" value="AAA_lid_14"/>
    <property type="match status" value="1"/>
</dbReference>
<keyword evidence="3" id="KW-0805">Transcription regulation</keyword>
<dbReference type="Pfam" id="PF00158">
    <property type="entry name" value="Sigma54_activat"/>
    <property type="match status" value="1"/>
</dbReference>
<keyword evidence="4" id="KW-0804">Transcription</keyword>
<evidence type="ECO:0000256" key="1">
    <source>
        <dbReference type="ARBA" id="ARBA00022741"/>
    </source>
</evidence>
<dbReference type="PANTHER" id="PTHR32071:SF57">
    <property type="entry name" value="C4-DICARBOXYLATE TRANSPORT TRANSCRIPTIONAL REGULATORY PROTEIN DCTD"/>
    <property type="match status" value="1"/>
</dbReference>
<dbReference type="InterPro" id="IPR025662">
    <property type="entry name" value="Sigma_54_int_dom_ATP-bd_1"/>
</dbReference>
<dbReference type="RefSeq" id="WP_256707670.1">
    <property type="nucleotide sequence ID" value="NZ_CP101914.1"/>
</dbReference>
<evidence type="ECO:0000256" key="3">
    <source>
        <dbReference type="ARBA" id="ARBA00023015"/>
    </source>
</evidence>
<evidence type="ECO:0000259" key="6">
    <source>
        <dbReference type="PROSITE" id="PS50112"/>
    </source>
</evidence>
<keyword evidence="8" id="KW-1185">Reference proteome</keyword>
<keyword evidence="2" id="KW-0067">ATP-binding</keyword>
<dbReference type="SUPFAM" id="SSF46689">
    <property type="entry name" value="Homeodomain-like"/>
    <property type="match status" value="1"/>
</dbReference>
<dbReference type="InterPro" id="IPR027417">
    <property type="entry name" value="P-loop_NTPase"/>
</dbReference>
<dbReference type="InterPro" id="IPR003593">
    <property type="entry name" value="AAA+_ATPase"/>
</dbReference>
<dbReference type="InterPro" id="IPR058031">
    <property type="entry name" value="AAA_lid_NorR"/>
</dbReference>
<organism evidence="7 8">
    <name type="scientific">Oceanobacillus jeddahense</name>
    <dbReference type="NCBI Taxonomy" id="1462527"/>
    <lineage>
        <taxon>Bacteria</taxon>
        <taxon>Bacillati</taxon>
        <taxon>Bacillota</taxon>
        <taxon>Bacilli</taxon>
        <taxon>Bacillales</taxon>
        <taxon>Bacillaceae</taxon>
        <taxon>Oceanobacillus</taxon>
    </lineage>
</organism>
<dbReference type="InterPro" id="IPR009057">
    <property type="entry name" value="Homeodomain-like_sf"/>
</dbReference>
<accession>A0ABY5JU82</accession>
<sequence>MINVITEGIFFINKNREIKSCNPAAEQIFNIKSIDVIGKKVKELSDSKLSTILKGDEIYTSKGNFTLQNINITYEPVIFEGNRIGTVVTSREVSKIQQLETKIRRELHTKGLVAKYTFNDIIYQSQALNDAIHLANEYANTDSTVLIIGESGAGKELIVQGIHNASKRKEGPFVAVNCAALPESLLESELFGYVEGAFTGAMKGGKQGLFELAHGGTIFLDEVGEIPQHIQTRLLRILQEKVVMRVGGDRIIPVDIRIIAVTNRNLWKLVKEGKFRLDLYFRLSVVHLNIPPLRKRNEDIPVLVDHFLQMHQSDLTFKQLSNELQKFLLSYYWSGNIRQLENITERLHLRQHNLQMNVEDFINQILLETGEHPKEIQDGLTVNIGTMEEIKKQVIKEMLDRYNQNQTLVAQKLGISRTTLWKKINN</sequence>
<dbReference type="EMBL" id="CP101914">
    <property type="protein sequence ID" value="UUI02437.1"/>
    <property type="molecule type" value="Genomic_DNA"/>
</dbReference>
<protein>
    <submittedName>
        <fullName evidence="7">Sigma 54-interacting transcriptional regulator</fullName>
    </submittedName>
</protein>
<feature type="domain" description="PAS" evidence="6">
    <location>
        <begin position="1"/>
        <end position="39"/>
    </location>
</feature>
<dbReference type="InterPro" id="IPR002078">
    <property type="entry name" value="Sigma_54_int"/>
</dbReference>
<evidence type="ECO:0000259" key="5">
    <source>
        <dbReference type="PROSITE" id="PS50045"/>
    </source>
</evidence>
<dbReference type="CDD" id="cd00130">
    <property type="entry name" value="PAS"/>
    <property type="match status" value="1"/>
</dbReference>
<dbReference type="InterPro" id="IPR002197">
    <property type="entry name" value="HTH_Fis"/>
</dbReference>
<evidence type="ECO:0000256" key="2">
    <source>
        <dbReference type="ARBA" id="ARBA00022840"/>
    </source>
</evidence>
<dbReference type="Proteomes" id="UP001059773">
    <property type="component" value="Chromosome"/>
</dbReference>
<gene>
    <name evidence="7" type="ORF">NP439_20730</name>
</gene>
<dbReference type="Gene3D" id="3.40.50.300">
    <property type="entry name" value="P-loop containing nucleotide triphosphate hydrolases"/>
    <property type="match status" value="1"/>
</dbReference>
<dbReference type="SUPFAM" id="SSF55785">
    <property type="entry name" value="PYP-like sensor domain (PAS domain)"/>
    <property type="match status" value="1"/>
</dbReference>
<dbReference type="PRINTS" id="PR01590">
    <property type="entry name" value="HTHFIS"/>
</dbReference>
<dbReference type="Gene3D" id="1.10.10.60">
    <property type="entry name" value="Homeodomain-like"/>
    <property type="match status" value="1"/>
</dbReference>
<dbReference type="PROSITE" id="PS50112">
    <property type="entry name" value="PAS"/>
    <property type="match status" value="1"/>
</dbReference>
<dbReference type="SMART" id="SM00382">
    <property type="entry name" value="AAA"/>
    <property type="match status" value="1"/>
</dbReference>
<evidence type="ECO:0000313" key="8">
    <source>
        <dbReference type="Proteomes" id="UP001059773"/>
    </source>
</evidence>
<dbReference type="InterPro" id="IPR000014">
    <property type="entry name" value="PAS"/>
</dbReference>
<dbReference type="PROSITE" id="PS50045">
    <property type="entry name" value="SIGMA54_INTERACT_4"/>
    <property type="match status" value="1"/>
</dbReference>
<dbReference type="PROSITE" id="PS00675">
    <property type="entry name" value="SIGMA54_INTERACT_1"/>
    <property type="match status" value="1"/>
</dbReference>
<dbReference type="InterPro" id="IPR025943">
    <property type="entry name" value="Sigma_54_int_dom_ATP-bd_2"/>
</dbReference>
<dbReference type="SUPFAM" id="SSF52540">
    <property type="entry name" value="P-loop containing nucleoside triphosphate hydrolases"/>
    <property type="match status" value="1"/>
</dbReference>
<dbReference type="Gene3D" id="3.30.450.20">
    <property type="entry name" value="PAS domain"/>
    <property type="match status" value="1"/>
</dbReference>
<name>A0ABY5JU82_9BACI</name>
<proteinExistence type="predicted"/>
<keyword evidence="1" id="KW-0547">Nucleotide-binding</keyword>
<evidence type="ECO:0000256" key="4">
    <source>
        <dbReference type="ARBA" id="ARBA00023163"/>
    </source>
</evidence>
<dbReference type="CDD" id="cd00009">
    <property type="entry name" value="AAA"/>
    <property type="match status" value="1"/>
</dbReference>
<dbReference type="PROSITE" id="PS00676">
    <property type="entry name" value="SIGMA54_INTERACT_2"/>
    <property type="match status" value="1"/>
</dbReference>
<dbReference type="Pfam" id="PF02954">
    <property type="entry name" value="HTH_8"/>
    <property type="match status" value="1"/>
</dbReference>
<evidence type="ECO:0000313" key="7">
    <source>
        <dbReference type="EMBL" id="UUI02437.1"/>
    </source>
</evidence>
<reference evidence="7" key="1">
    <citation type="submission" date="2022-07" db="EMBL/GenBank/DDBJ databases">
        <title>FELIX.</title>
        <authorList>
            <person name="Wan K.H."/>
            <person name="Park S."/>
            <person name="Lawrence Q."/>
            <person name="Eichenberger J.P."/>
            <person name="Booth B.W."/>
            <person name="Piaggio A.J."/>
            <person name="Chandler J.C."/>
            <person name="Franklin A.B."/>
            <person name="Celniker S.E."/>
        </authorList>
    </citation>
    <scope>NUCLEOTIDE SEQUENCE</scope>
    <source>
        <strain evidence="7">QA-1986 374</strain>
    </source>
</reference>